<comment type="caution">
    <text evidence="2">The sequence shown here is derived from an EMBL/GenBank/DDBJ whole genome shotgun (WGS) entry which is preliminary data.</text>
</comment>
<dbReference type="Proteomes" id="UP000031937">
    <property type="component" value="Unassembled WGS sequence"/>
</dbReference>
<dbReference type="EMBL" id="JPIU01000037">
    <property type="protein sequence ID" value="KIO45993.1"/>
    <property type="molecule type" value="Genomic_DNA"/>
</dbReference>
<keyword evidence="4" id="KW-1185">Reference proteome</keyword>
<dbReference type="EMBL" id="JPIT01000031">
    <property type="protein sequence ID" value="KIO43829.1"/>
    <property type="molecule type" value="Genomic_DNA"/>
</dbReference>
<reference evidence="1 3" key="2">
    <citation type="submission" date="2014-07" db="EMBL/GenBank/DDBJ databases">
        <title>Porphyromonadaceae bacterium OUH 334697 = ATCC BAA-2682 = DSM 28341 draft genome.</title>
        <authorList>
            <person name="Sydenham T.V."/>
            <person name="Hasman H."/>
            <person name="Justesen U.S."/>
        </authorList>
    </citation>
    <scope>NUCLEOTIDE SEQUENCE [LARGE SCALE GENOMIC DNA]</scope>
    <source>
        <strain evidence="1 3">OUH 334697</strain>
    </source>
</reference>
<accession>A0A0C3MHF8</accession>
<evidence type="ECO:0000313" key="3">
    <source>
        <dbReference type="Proteomes" id="UP000031937"/>
    </source>
</evidence>
<reference evidence="2 4" key="1">
    <citation type="submission" date="2014-07" db="EMBL/GenBank/DDBJ databases">
        <title>Porphyromonadaceae bacterium OUH 308042 = ATCC BAA-2681 = DSM 28342 draft genome.</title>
        <authorList>
            <person name="Sydenham T.V."/>
            <person name="Hasman H."/>
            <person name="Justensen U.S."/>
        </authorList>
    </citation>
    <scope>NUCLEOTIDE SEQUENCE [LARGE SCALE GENOMIC DNA]</scope>
    <source>
        <strain evidence="2 4">OUH 308042</strain>
    </source>
</reference>
<dbReference type="AlphaFoldDB" id="A0A0C3MHF8"/>
<evidence type="ECO:0000313" key="4">
    <source>
        <dbReference type="Proteomes" id="UP000031980"/>
    </source>
</evidence>
<dbReference type="OrthoDB" id="1080788at2"/>
<dbReference type="Proteomes" id="UP000031980">
    <property type="component" value="Unassembled WGS sequence"/>
</dbReference>
<organism evidence="2 4">
    <name type="scientific">Sanguibacteroides justesenii</name>
    <dbReference type="NCBI Taxonomy" id="1547597"/>
    <lineage>
        <taxon>Bacteria</taxon>
        <taxon>Pseudomonadati</taxon>
        <taxon>Bacteroidota</taxon>
        <taxon>Bacteroidia</taxon>
        <taxon>Bacteroidales</taxon>
        <taxon>Porphyromonadaceae</taxon>
        <taxon>Sanguibacteroides</taxon>
    </lineage>
</organism>
<name>A0A0C3MHF8_9PORP</name>
<sequence length="234" mass="27105">MNDMKRYKFLVLALLIGALYVSCTEHEIALYDGAECINFHSSKIAYTFRDSDYVKGLEWVELAVVVEIQGDVKKSRDFCLTTEVNSSYTDKAHVEAEDKYTYTALDTITQSVTIRAERPEKVTTQEPWGVNIVFDVNNPLHRFAPGREDRRACKVEIHYKIRPDGWLSFFWGKYSDGKYLFMMDVLRKAYREIPLIGSVILAEREKVRTAYTEYLKTNPPLLDEDGGEIVFDRQ</sequence>
<evidence type="ECO:0000313" key="1">
    <source>
        <dbReference type="EMBL" id="KIO43829.1"/>
    </source>
</evidence>
<gene>
    <name evidence="2" type="ORF">BA92_06030</name>
    <name evidence="1" type="ORF">IE90_12080</name>
</gene>
<protein>
    <submittedName>
        <fullName evidence="2">Uncharacterized protein</fullName>
    </submittedName>
</protein>
<proteinExistence type="predicted"/>
<evidence type="ECO:0000313" key="2">
    <source>
        <dbReference type="EMBL" id="KIO45993.1"/>
    </source>
</evidence>